<dbReference type="AlphaFoldDB" id="X1P3A6"/>
<reference evidence="1" key="1">
    <citation type="journal article" date="2014" name="Front. Microbiol.">
        <title>High frequency of phylogenetically diverse reductive dehalogenase-homologous genes in deep subseafloor sedimentary metagenomes.</title>
        <authorList>
            <person name="Kawai M."/>
            <person name="Futagami T."/>
            <person name="Toyoda A."/>
            <person name="Takaki Y."/>
            <person name="Nishi S."/>
            <person name="Hori S."/>
            <person name="Arai W."/>
            <person name="Tsubouchi T."/>
            <person name="Morono Y."/>
            <person name="Uchiyama I."/>
            <person name="Ito T."/>
            <person name="Fujiyama A."/>
            <person name="Inagaki F."/>
            <person name="Takami H."/>
        </authorList>
    </citation>
    <scope>NUCLEOTIDE SEQUENCE</scope>
    <source>
        <strain evidence="1">Expedition CK06-06</strain>
    </source>
</reference>
<feature type="non-terminal residue" evidence="1">
    <location>
        <position position="1"/>
    </location>
</feature>
<gene>
    <name evidence="1" type="ORF">S06H3_57917</name>
</gene>
<accession>X1P3A6</accession>
<comment type="caution">
    <text evidence="1">The sequence shown here is derived from an EMBL/GenBank/DDBJ whole genome shotgun (WGS) entry which is preliminary data.</text>
</comment>
<evidence type="ECO:0000313" key="1">
    <source>
        <dbReference type="EMBL" id="GAI50802.1"/>
    </source>
</evidence>
<protein>
    <submittedName>
        <fullName evidence="1">Uncharacterized protein</fullName>
    </submittedName>
</protein>
<name>X1P3A6_9ZZZZ</name>
<organism evidence="1">
    <name type="scientific">marine sediment metagenome</name>
    <dbReference type="NCBI Taxonomy" id="412755"/>
    <lineage>
        <taxon>unclassified sequences</taxon>
        <taxon>metagenomes</taxon>
        <taxon>ecological metagenomes</taxon>
    </lineage>
</organism>
<dbReference type="EMBL" id="BARV01037436">
    <property type="protein sequence ID" value="GAI50802.1"/>
    <property type="molecule type" value="Genomic_DNA"/>
</dbReference>
<proteinExistence type="predicted"/>
<sequence>SWLVANTECGYFNFKSEFDFRNKVLKAEKTIKRKAEEFNYLPELCCYFIDFSFVICYKIMLRANPCGVRIGSRCLKEPIPVLREIRS</sequence>